<keyword evidence="4 6" id="KW-1133">Transmembrane helix</keyword>
<dbReference type="GO" id="GO:0016020">
    <property type="term" value="C:membrane"/>
    <property type="evidence" value="ECO:0007669"/>
    <property type="project" value="UniProtKB-SubCell"/>
</dbReference>
<keyword evidence="8" id="KW-1185">Reference proteome</keyword>
<sequence>MESSRENNSYNNDYERRVIFKEDSWFRQWFSQFRNGSNPWMARYVYALMFLVANLLAWAARDYGRSALTEMEIGTSKLSERRNTWQSGWWSVKIVLWVVFTIIPFLLPSTIIQLYGQIAHFGAGVFLLIQLISVISFITWLNDCCQSDKNAERCQIHVMLLATVAYVVCIVGIIMMYIWYAPEPSCLLNIFFITWTLVLLQLMTSVSLHPKVNAGILTPGLMGLYVVFICCEPAGENCIRKATVPTKTDWLTIISFIIAILAMVIATFSTGIDSQCFQFRKGETRSEDDVPYGYGFFHFVFATGAMYFAMLLISWNPHHTMKRWTIDVGWTSTWVRIVNEWLAVCVYCKNLFLRKLQILPSSNYNVFISRITNKT</sequence>
<reference evidence="8" key="1">
    <citation type="submission" date="2013-01" db="EMBL/GenBank/DDBJ databases">
        <title>Draft Genome Sequence of a Mulberry Tree, Morus notabilis C.K. Schneid.</title>
        <authorList>
            <person name="He N."/>
            <person name="Zhao S."/>
        </authorList>
    </citation>
    <scope>NUCLEOTIDE SEQUENCE</scope>
</reference>
<evidence type="ECO:0000256" key="3">
    <source>
        <dbReference type="ARBA" id="ARBA00022692"/>
    </source>
</evidence>
<comment type="similarity">
    <text evidence="2">Belongs to the TDE1 family.</text>
</comment>
<feature type="transmembrane region" description="Helical" evidence="6">
    <location>
        <begin position="212"/>
        <end position="230"/>
    </location>
</feature>
<feature type="transmembrane region" description="Helical" evidence="6">
    <location>
        <begin position="44"/>
        <end position="61"/>
    </location>
</feature>
<feature type="transmembrane region" description="Helical" evidence="6">
    <location>
        <begin position="187"/>
        <end position="206"/>
    </location>
</feature>
<evidence type="ECO:0000256" key="4">
    <source>
        <dbReference type="ARBA" id="ARBA00022989"/>
    </source>
</evidence>
<dbReference type="AlphaFoldDB" id="W9QGK4"/>
<feature type="transmembrane region" description="Helical" evidence="6">
    <location>
        <begin position="250"/>
        <end position="272"/>
    </location>
</feature>
<evidence type="ECO:0000256" key="1">
    <source>
        <dbReference type="ARBA" id="ARBA00004141"/>
    </source>
</evidence>
<dbReference type="STRING" id="981085.W9QGK4"/>
<feature type="transmembrane region" description="Helical" evidence="6">
    <location>
        <begin position="88"/>
        <end position="107"/>
    </location>
</feature>
<feature type="transmembrane region" description="Helical" evidence="6">
    <location>
        <begin position="119"/>
        <end position="141"/>
    </location>
</feature>
<proteinExistence type="inferred from homology"/>
<evidence type="ECO:0000313" key="8">
    <source>
        <dbReference type="Proteomes" id="UP000030645"/>
    </source>
</evidence>
<dbReference type="Pfam" id="PF03348">
    <property type="entry name" value="Serinc"/>
    <property type="match status" value="2"/>
</dbReference>
<dbReference type="PANTHER" id="PTHR10383:SF63">
    <property type="entry name" value="OS01G0179800 PROTEIN"/>
    <property type="match status" value="1"/>
</dbReference>
<evidence type="ECO:0000256" key="6">
    <source>
        <dbReference type="SAM" id="Phobius"/>
    </source>
</evidence>
<dbReference type="InterPro" id="IPR005016">
    <property type="entry name" value="TDE1/TMS"/>
</dbReference>
<evidence type="ECO:0000313" key="7">
    <source>
        <dbReference type="EMBL" id="EXB37051.1"/>
    </source>
</evidence>
<dbReference type="EMBL" id="KE343603">
    <property type="protein sequence ID" value="EXB37051.1"/>
    <property type="molecule type" value="Genomic_DNA"/>
</dbReference>
<feature type="transmembrane region" description="Helical" evidence="6">
    <location>
        <begin position="292"/>
        <end position="313"/>
    </location>
</feature>
<accession>W9QGK4</accession>
<gene>
    <name evidence="7" type="ORF">L484_020840</name>
</gene>
<protein>
    <submittedName>
        <fullName evidence="7">Putative serine incorporator</fullName>
    </submittedName>
</protein>
<comment type="subcellular location">
    <subcellularLocation>
        <location evidence="1">Membrane</location>
        <topology evidence="1">Multi-pass membrane protein</topology>
    </subcellularLocation>
</comment>
<keyword evidence="5 6" id="KW-0472">Membrane</keyword>
<dbReference type="PANTHER" id="PTHR10383">
    <property type="entry name" value="SERINE INCORPORATOR"/>
    <property type="match status" value="1"/>
</dbReference>
<evidence type="ECO:0000256" key="2">
    <source>
        <dbReference type="ARBA" id="ARBA00006665"/>
    </source>
</evidence>
<evidence type="ECO:0000256" key="5">
    <source>
        <dbReference type="ARBA" id="ARBA00023136"/>
    </source>
</evidence>
<keyword evidence="3 6" id="KW-0812">Transmembrane</keyword>
<name>W9QGK4_9ROSA</name>
<feature type="transmembrane region" description="Helical" evidence="6">
    <location>
        <begin position="156"/>
        <end position="180"/>
    </location>
</feature>
<dbReference type="Proteomes" id="UP000030645">
    <property type="component" value="Unassembled WGS sequence"/>
</dbReference>
<dbReference type="eggNOG" id="KOG2592">
    <property type="taxonomic scope" value="Eukaryota"/>
</dbReference>
<organism evidence="7 8">
    <name type="scientific">Morus notabilis</name>
    <dbReference type="NCBI Taxonomy" id="981085"/>
    <lineage>
        <taxon>Eukaryota</taxon>
        <taxon>Viridiplantae</taxon>
        <taxon>Streptophyta</taxon>
        <taxon>Embryophyta</taxon>
        <taxon>Tracheophyta</taxon>
        <taxon>Spermatophyta</taxon>
        <taxon>Magnoliopsida</taxon>
        <taxon>eudicotyledons</taxon>
        <taxon>Gunneridae</taxon>
        <taxon>Pentapetalae</taxon>
        <taxon>rosids</taxon>
        <taxon>fabids</taxon>
        <taxon>Rosales</taxon>
        <taxon>Moraceae</taxon>
        <taxon>Moreae</taxon>
        <taxon>Morus</taxon>
    </lineage>
</organism>